<name>A0ABZ0QN98_9FIRM</name>
<organism evidence="2 3">
    <name type="scientific">Thermaerobacter composti</name>
    <dbReference type="NCBI Taxonomy" id="554949"/>
    <lineage>
        <taxon>Bacteria</taxon>
        <taxon>Bacillati</taxon>
        <taxon>Bacillota</taxon>
        <taxon>Clostridia</taxon>
        <taxon>Eubacteriales</taxon>
        <taxon>Clostridiales Family XVII. Incertae Sedis</taxon>
        <taxon>Thermaerobacter</taxon>
    </lineage>
</organism>
<dbReference type="InterPro" id="IPR050246">
    <property type="entry name" value="Class_II_FBP_aldolase"/>
</dbReference>
<dbReference type="NCBIfam" id="TIGR00167">
    <property type="entry name" value="cbbA"/>
    <property type="match status" value="1"/>
</dbReference>
<keyword evidence="3" id="KW-1185">Reference proteome</keyword>
<protein>
    <submittedName>
        <fullName evidence="2">Class II fructose-bisphosphate aldolase</fullName>
    </submittedName>
</protein>
<dbReference type="InterPro" id="IPR000771">
    <property type="entry name" value="FBA_II"/>
</dbReference>
<accession>A0ABZ0QN98</accession>
<evidence type="ECO:0000256" key="1">
    <source>
        <dbReference type="ARBA" id="ARBA00001947"/>
    </source>
</evidence>
<dbReference type="PANTHER" id="PTHR30304:SF0">
    <property type="entry name" value="D-TAGATOSE-1,6-BISPHOSPHATE ALDOLASE SUBUNIT GATY-RELATED"/>
    <property type="match status" value="1"/>
</dbReference>
<dbReference type="PROSITE" id="PS00602">
    <property type="entry name" value="ALDOLASE_CLASS_II_1"/>
    <property type="match status" value="1"/>
</dbReference>
<dbReference type="PIRSF" id="PIRSF001359">
    <property type="entry name" value="F_bP_aldolase_II"/>
    <property type="match status" value="1"/>
</dbReference>
<dbReference type="Gene3D" id="3.20.20.70">
    <property type="entry name" value="Aldolase class I"/>
    <property type="match status" value="1"/>
</dbReference>
<proteinExistence type="predicted"/>
<evidence type="ECO:0000313" key="2">
    <source>
        <dbReference type="EMBL" id="WPD18257.1"/>
    </source>
</evidence>
<dbReference type="EMBL" id="CP132508">
    <property type="protein sequence ID" value="WPD18257.1"/>
    <property type="molecule type" value="Genomic_DNA"/>
</dbReference>
<gene>
    <name evidence="2" type="ORF">Q5761_07655</name>
</gene>
<dbReference type="SUPFAM" id="SSF51569">
    <property type="entry name" value="Aldolase"/>
    <property type="match status" value="1"/>
</dbReference>
<dbReference type="Pfam" id="PF01116">
    <property type="entry name" value="F_bP_aldolase"/>
    <property type="match status" value="1"/>
</dbReference>
<comment type="cofactor">
    <cofactor evidence="1">
        <name>Zn(2+)</name>
        <dbReference type="ChEBI" id="CHEBI:29105"/>
    </cofactor>
</comment>
<sequence>MPLVTTTSLLAAACEGKYAVLGCNVYNLETIRAVIEAAEEANAPVILQTTPATVRIAGAEELAAVVRESATKSRVPVALHLDHGKDEATILQCLRAGYTSVMYDGSRLTFEENIARTRRIVELAHAVGVPVEGELGPIGGREEGGIDVHPIYTDPDEAARFVKITGVDSLAVAIGTVHGLYQGEPHLDFDRLRRIYERVSVPLVLHGASGLSEALVRRAVANGIRKVNVGTEVKLRAAEAIRKVLVDSNEVDPRRFMEAAKEAIKAVVAEKLAWCGSVNRAPEMWRYLHEADGSEVTKRAGSAR</sequence>
<dbReference type="PROSITE" id="PS00806">
    <property type="entry name" value="ALDOLASE_CLASS_II_2"/>
    <property type="match status" value="1"/>
</dbReference>
<evidence type="ECO:0000313" key="3">
    <source>
        <dbReference type="Proteomes" id="UP001304683"/>
    </source>
</evidence>
<dbReference type="CDD" id="cd00947">
    <property type="entry name" value="TBP_aldolase_IIB"/>
    <property type="match status" value="1"/>
</dbReference>
<dbReference type="RefSeq" id="WP_318750108.1">
    <property type="nucleotide sequence ID" value="NZ_CP132508.1"/>
</dbReference>
<dbReference type="Proteomes" id="UP001304683">
    <property type="component" value="Chromosome"/>
</dbReference>
<dbReference type="InterPro" id="IPR013785">
    <property type="entry name" value="Aldolase_TIM"/>
</dbReference>
<reference evidence="2 3" key="1">
    <citation type="submission" date="2023-08" db="EMBL/GenBank/DDBJ databases">
        <title>Genome sequence of Thermaerobacter compostii strain Ins1, a spore-forming filamentous bacterium isolated from a deep geothermal reservoir.</title>
        <authorList>
            <person name="Bregnard D."/>
            <person name="Gonzalez D."/>
            <person name="Junier P."/>
        </authorList>
    </citation>
    <scope>NUCLEOTIDE SEQUENCE [LARGE SCALE GENOMIC DNA]</scope>
    <source>
        <strain evidence="2 3">Ins1</strain>
    </source>
</reference>
<dbReference type="PANTHER" id="PTHR30304">
    <property type="entry name" value="D-TAGATOSE-1,6-BISPHOSPHATE ALDOLASE"/>
    <property type="match status" value="1"/>
</dbReference>